<dbReference type="InterPro" id="IPR019052">
    <property type="entry name" value="DUF2383"/>
</dbReference>
<dbReference type="Pfam" id="PF09537">
    <property type="entry name" value="DUF2383"/>
    <property type="match status" value="1"/>
</dbReference>
<dbReference type="STRING" id="91604.ID47_05785"/>
<keyword evidence="3" id="KW-1185">Reference proteome</keyword>
<dbReference type="HOGENOM" id="CLU_114531_0_0_5"/>
<accession>A0A077B072</accession>
<dbReference type="RefSeq" id="WP_038464684.1">
    <property type="nucleotide sequence ID" value="NZ_CP008941.1"/>
</dbReference>
<dbReference type="InterPro" id="IPR012347">
    <property type="entry name" value="Ferritin-like"/>
</dbReference>
<evidence type="ECO:0000259" key="1">
    <source>
        <dbReference type="Pfam" id="PF09537"/>
    </source>
</evidence>
<evidence type="ECO:0000313" key="3">
    <source>
        <dbReference type="Proteomes" id="UP000028926"/>
    </source>
</evidence>
<feature type="domain" description="DUF2383" evidence="1">
    <location>
        <begin position="6"/>
        <end position="113"/>
    </location>
</feature>
<protein>
    <submittedName>
        <fullName evidence="2">Aldehyde dehydrogenase</fullName>
    </submittedName>
</protein>
<dbReference type="InterPro" id="IPR016920">
    <property type="entry name" value="UCP029477"/>
</dbReference>
<organism evidence="2 3">
    <name type="scientific">Candidatus Odyssella acanthamoebae</name>
    <dbReference type="NCBI Taxonomy" id="91604"/>
    <lineage>
        <taxon>Bacteria</taxon>
        <taxon>Pseudomonadati</taxon>
        <taxon>Pseudomonadota</taxon>
        <taxon>Alphaproteobacteria</taxon>
        <taxon>Holosporales</taxon>
        <taxon>Candidatus Paracaedibacteraceae</taxon>
        <taxon>Candidatus Odyssella</taxon>
    </lineage>
</organism>
<dbReference type="Proteomes" id="UP000028926">
    <property type="component" value="Chromosome"/>
</dbReference>
<proteinExistence type="predicted"/>
<dbReference type="Gene3D" id="1.20.1260.10">
    <property type="match status" value="1"/>
</dbReference>
<reference evidence="2 3" key="1">
    <citation type="submission" date="2014-07" db="EMBL/GenBank/DDBJ databases">
        <title>Comparative genomic insights into amoeba endosymbionts belonging to the families of Holosporaceae and Candidatus Midichloriaceae within Rickettsiales.</title>
        <authorList>
            <person name="Wang Z."/>
            <person name="Wu M."/>
        </authorList>
    </citation>
    <scope>NUCLEOTIDE SEQUENCE [LARGE SCALE GENOMIC DNA]</scope>
    <source>
        <strain evidence="2">PRA3</strain>
    </source>
</reference>
<dbReference type="OrthoDB" id="7265085at2"/>
<dbReference type="eggNOG" id="COG1633">
    <property type="taxonomic scope" value="Bacteria"/>
</dbReference>
<evidence type="ECO:0000313" key="2">
    <source>
        <dbReference type="EMBL" id="AIK96350.1"/>
    </source>
</evidence>
<name>A0A077B072_9PROT</name>
<dbReference type="AlphaFoldDB" id="A0A077B072"/>
<dbReference type="KEGG" id="paca:ID47_05785"/>
<sequence>MSADSVSILNELIQITKDSEEGFRTAAENVKEPSLKQLFLEKAESCNSAITDLQRKVKEIGSRPAESGSLLGAMHRVWVSIKGTLTGQDDLAILRECERGEDAIKAAYAKALKSNLSEEIRPLIQKQYDGVIKDHDTIRDLRDKYANAQ</sequence>
<gene>
    <name evidence="2" type="ORF">ID47_05785</name>
</gene>
<dbReference type="PIRSF" id="PIRSF029477">
    <property type="entry name" value="UCP029477"/>
    <property type="match status" value="1"/>
</dbReference>
<dbReference type="InterPro" id="IPR011971">
    <property type="entry name" value="CHP02284"/>
</dbReference>
<dbReference type="NCBIfam" id="TIGR02284">
    <property type="entry name" value="PA2169 family four-helix-bundle protein"/>
    <property type="match status" value="1"/>
</dbReference>
<dbReference type="EMBL" id="CP008941">
    <property type="protein sequence ID" value="AIK96350.1"/>
    <property type="molecule type" value="Genomic_DNA"/>
</dbReference>